<sequence>MAKAMRMSSWLALALLAALLAVAAAEEAVSAPEAAADAPAAAAVAELEAAGDDVDATPAPAPAPASEEHHEKPSIGAKAKAGMQHMMDGLSETTAKLQCKIFGKCNDAPPAS</sequence>
<dbReference type="AlphaFoldDB" id="A0ABC8W4P1"/>
<reference evidence="3 4" key="2">
    <citation type="submission" date="2024-10" db="EMBL/GenBank/DDBJ databases">
        <authorList>
            <person name="Ryan C."/>
        </authorList>
    </citation>
    <scope>NUCLEOTIDE SEQUENCE [LARGE SCALE GENOMIC DNA]</scope>
</reference>
<keyword evidence="2" id="KW-0732">Signal</keyword>
<reference evidence="4" key="1">
    <citation type="submission" date="2024-06" db="EMBL/GenBank/DDBJ databases">
        <authorList>
            <person name="Ryan C."/>
        </authorList>
    </citation>
    <scope>NUCLEOTIDE SEQUENCE [LARGE SCALE GENOMIC DNA]</scope>
</reference>
<protein>
    <submittedName>
        <fullName evidence="3">Uncharacterized protein</fullName>
    </submittedName>
</protein>
<dbReference type="Proteomes" id="UP001497457">
    <property type="component" value="Chromosome 11b"/>
</dbReference>
<gene>
    <name evidence="3" type="ORF">URODEC1_LOCUS10012</name>
</gene>
<organism evidence="3 4">
    <name type="scientific">Urochloa decumbens</name>
    <dbReference type="NCBI Taxonomy" id="240449"/>
    <lineage>
        <taxon>Eukaryota</taxon>
        <taxon>Viridiplantae</taxon>
        <taxon>Streptophyta</taxon>
        <taxon>Embryophyta</taxon>
        <taxon>Tracheophyta</taxon>
        <taxon>Spermatophyta</taxon>
        <taxon>Magnoliopsida</taxon>
        <taxon>Liliopsida</taxon>
        <taxon>Poales</taxon>
        <taxon>Poaceae</taxon>
        <taxon>PACMAD clade</taxon>
        <taxon>Panicoideae</taxon>
        <taxon>Panicodae</taxon>
        <taxon>Paniceae</taxon>
        <taxon>Melinidinae</taxon>
        <taxon>Urochloa</taxon>
    </lineage>
</organism>
<dbReference type="EMBL" id="OZ075121">
    <property type="protein sequence ID" value="CAL4902519.1"/>
    <property type="molecule type" value="Genomic_DNA"/>
</dbReference>
<evidence type="ECO:0000256" key="1">
    <source>
        <dbReference type="SAM" id="MobiDB-lite"/>
    </source>
</evidence>
<keyword evidence="4" id="KW-1185">Reference proteome</keyword>
<name>A0ABC8W4P1_9POAL</name>
<evidence type="ECO:0000256" key="2">
    <source>
        <dbReference type="SAM" id="SignalP"/>
    </source>
</evidence>
<evidence type="ECO:0000313" key="3">
    <source>
        <dbReference type="EMBL" id="CAL4902519.1"/>
    </source>
</evidence>
<feature type="signal peptide" evidence="2">
    <location>
        <begin position="1"/>
        <end position="25"/>
    </location>
</feature>
<feature type="region of interest" description="Disordered" evidence="1">
    <location>
        <begin position="35"/>
        <end position="89"/>
    </location>
</feature>
<proteinExistence type="predicted"/>
<accession>A0ABC8W4P1</accession>
<feature type="compositionally biased region" description="Low complexity" evidence="1">
    <location>
        <begin position="35"/>
        <end position="48"/>
    </location>
</feature>
<evidence type="ECO:0000313" key="4">
    <source>
        <dbReference type="Proteomes" id="UP001497457"/>
    </source>
</evidence>
<feature type="chain" id="PRO_5044785587" evidence="2">
    <location>
        <begin position="26"/>
        <end position="112"/>
    </location>
</feature>